<dbReference type="GO" id="GO:0005685">
    <property type="term" value="C:U1 snRNP"/>
    <property type="evidence" value="ECO:0007669"/>
    <property type="project" value="TreeGrafter"/>
</dbReference>
<evidence type="ECO:0000256" key="2">
    <source>
        <dbReference type="ARBA" id="ARBA00022664"/>
    </source>
</evidence>
<name>A0A9P4N557_9PLEO</name>
<protein>
    <submittedName>
        <fullName evidence="7">Pre-mRNA-processing factor 39</fullName>
    </submittedName>
</protein>
<evidence type="ECO:0000313" key="8">
    <source>
        <dbReference type="Proteomes" id="UP000800093"/>
    </source>
</evidence>
<evidence type="ECO:0000256" key="3">
    <source>
        <dbReference type="ARBA" id="ARBA00022737"/>
    </source>
</evidence>
<dbReference type="SUPFAM" id="SSF48452">
    <property type="entry name" value="TPR-like"/>
    <property type="match status" value="1"/>
</dbReference>
<keyword evidence="3" id="KW-0677">Repeat</keyword>
<dbReference type="GO" id="GO:0071004">
    <property type="term" value="C:U2-type prespliceosome"/>
    <property type="evidence" value="ECO:0007669"/>
    <property type="project" value="TreeGrafter"/>
</dbReference>
<evidence type="ECO:0000256" key="4">
    <source>
        <dbReference type="ARBA" id="ARBA00023187"/>
    </source>
</evidence>
<dbReference type="FunFam" id="1.25.40.10:FF:000451">
    <property type="entry name" value="mRNA splicing protein (Prp39), putative"/>
    <property type="match status" value="1"/>
</dbReference>
<comment type="subcellular location">
    <subcellularLocation>
        <location evidence="1">Nucleus</location>
    </subcellularLocation>
</comment>
<proteinExistence type="inferred from homology"/>
<dbReference type="AlphaFoldDB" id="A0A9P4N557"/>
<dbReference type="GO" id="GO:0030627">
    <property type="term" value="F:pre-mRNA 5'-splice site binding"/>
    <property type="evidence" value="ECO:0007669"/>
    <property type="project" value="TreeGrafter"/>
</dbReference>
<keyword evidence="5" id="KW-0539">Nucleus</keyword>
<dbReference type="PANTHER" id="PTHR17204:SF5">
    <property type="entry name" value="PRE-MRNA-PROCESSING FACTOR 39"/>
    <property type="match status" value="1"/>
</dbReference>
<organism evidence="7 8">
    <name type="scientific">Lojkania enalia</name>
    <dbReference type="NCBI Taxonomy" id="147567"/>
    <lineage>
        <taxon>Eukaryota</taxon>
        <taxon>Fungi</taxon>
        <taxon>Dikarya</taxon>
        <taxon>Ascomycota</taxon>
        <taxon>Pezizomycotina</taxon>
        <taxon>Dothideomycetes</taxon>
        <taxon>Pleosporomycetidae</taxon>
        <taxon>Pleosporales</taxon>
        <taxon>Pleosporales incertae sedis</taxon>
        <taxon>Lojkania</taxon>
    </lineage>
</organism>
<keyword evidence="8" id="KW-1185">Reference proteome</keyword>
<comment type="caution">
    <text evidence="7">The sequence shown here is derived from an EMBL/GenBank/DDBJ whole genome shotgun (WGS) entry which is preliminary data.</text>
</comment>
<gene>
    <name evidence="7" type="ORF">CC78DRAFT_460842</name>
</gene>
<keyword evidence="2" id="KW-0507">mRNA processing</keyword>
<dbReference type="PANTHER" id="PTHR17204">
    <property type="entry name" value="PRE-MRNA PROCESSING PROTEIN PRP39-RELATED"/>
    <property type="match status" value="1"/>
</dbReference>
<evidence type="ECO:0000256" key="6">
    <source>
        <dbReference type="ARBA" id="ARBA00038019"/>
    </source>
</evidence>
<dbReference type="InterPro" id="IPR003107">
    <property type="entry name" value="HAT"/>
</dbReference>
<evidence type="ECO:0000313" key="7">
    <source>
        <dbReference type="EMBL" id="KAF2265693.1"/>
    </source>
</evidence>
<dbReference type="SMART" id="SM00386">
    <property type="entry name" value="HAT"/>
    <property type="match status" value="7"/>
</dbReference>
<dbReference type="InterPro" id="IPR011990">
    <property type="entry name" value="TPR-like_helical_dom_sf"/>
</dbReference>
<accession>A0A9P4N557</accession>
<reference evidence="8" key="1">
    <citation type="journal article" date="2020" name="Stud. Mycol.">
        <title>101 Dothideomycetes genomes: A test case for predicting lifestyles and emergence of pathogens.</title>
        <authorList>
            <person name="Haridas S."/>
            <person name="Albert R."/>
            <person name="Binder M."/>
            <person name="Bloem J."/>
            <person name="LaButti K."/>
            <person name="Salamov A."/>
            <person name="Andreopoulos B."/>
            <person name="Baker S."/>
            <person name="Barry K."/>
            <person name="Bills G."/>
            <person name="Bluhm B."/>
            <person name="Cannon C."/>
            <person name="Castanera R."/>
            <person name="Culley D."/>
            <person name="Daum C."/>
            <person name="Ezra D."/>
            <person name="Gonzalez J."/>
            <person name="Henrissat B."/>
            <person name="Kuo A."/>
            <person name="Liang C."/>
            <person name="Lipzen A."/>
            <person name="Lutzoni F."/>
            <person name="Magnuson J."/>
            <person name="Mondo S."/>
            <person name="Nolan M."/>
            <person name="Ohm R."/>
            <person name="Pangilinan J."/>
            <person name="Park H.-J."/>
            <person name="Ramirez L."/>
            <person name="Alfaro M."/>
            <person name="Sun H."/>
            <person name="Tritt A."/>
            <person name="Yoshinaga Y."/>
            <person name="Zwiers L.-H."/>
            <person name="Turgeon B."/>
            <person name="Goodwin S."/>
            <person name="Spatafora J."/>
            <person name="Crous P."/>
            <person name="Grigoriev I."/>
        </authorList>
    </citation>
    <scope>NUCLEOTIDE SEQUENCE [LARGE SCALE GENOMIC DNA]</scope>
    <source>
        <strain evidence="8">CBS 304.66</strain>
    </source>
</reference>
<dbReference type="Pfam" id="PF23240">
    <property type="entry name" value="HAT_PRP39_N"/>
    <property type="match status" value="1"/>
</dbReference>
<dbReference type="OrthoDB" id="10265668at2759"/>
<dbReference type="Pfam" id="PF23241">
    <property type="entry name" value="HAT_PRP39_C"/>
    <property type="match status" value="1"/>
</dbReference>
<keyword evidence="4" id="KW-0508">mRNA splicing</keyword>
<evidence type="ECO:0000256" key="1">
    <source>
        <dbReference type="ARBA" id="ARBA00004123"/>
    </source>
</evidence>
<evidence type="ECO:0000256" key="5">
    <source>
        <dbReference type="ARBA" id="ARBA00023242"/>
    </source>
</evidence>
<dbReference type="GO" id="GO:0000243">
    <property type="term" value="C:commitment complex"/>
    <property type="evidence" value="ECO:0007669"/>
    <property type="project" value="TreeGrafter"/>
</dbReference>
<comment type="similarity">
    <text evidence="6">Belongs to the PRP39 family.</text>
</comment>
<dbReference type="EMBL" id="ML986604">
    <property type="protein sequence ID" value="KAF2265693.1"/>
    <property type="molecule type" value="Genomic_DNA"/>
</dbReference>
<dbReference type="FunFam" id="1.25.40.10:FF:000064">
    <property type="entry name" value="Putative pre-mrna-processing factor 39"/>
    <property type="match status" value="1"/>
</dbReference>
<dbReference type="Gene3D" id="1.25.40.10">
    <property type="entry name" value="Tetratricopeptide repeat domain"/>
    <property type="match status" value="2"/>
</dbReference>
<sequence length="574" mass="66588">MQQADEDDFEKWEALVLHASGLEGGVTRHSSPHVLEFVRMVFDCFLAKFPLFFGYWKKYADLEFSIGNTETVEMVYERGVSCIPCSVDLWMHYCSFKMDTCHNPDIVRELFERGAQFVGMDFQGHPFWDKYIEFENRVEEPSRVTKILTRAVHIPMYFFSRYYSKLQQLIHQRPVEELVSAEILDGLVTELNNASGGIQMPALEFDRALRAKVDEYYFGINHHTSTETMKRWEFEGRIKRAYFHVGDLEPEDLSNWRKYLDFEEGQGDYHRTAFLYERCLVTCALYEEFWLRYARWMFAQGKDEDTRIIYAKASSILVPIANTTIRLHWARFEEKLGRFSVARDVHLAILDQLPNHVPTFLSLANLERRQRGNDAAIKLLEDHIHQQDINVAGQLAAEQARILAQCKGSVDEARQLFQDRSAAYATSQNYWISYLQFEILQKSPKESDEAAHSRVKAVYELMRTKAQFAPDVMSELSQYYMEYLLEHGDKDAAEEYMKLDKEVYGYVLFTANAYPSPPRPSSPSRKPHFANSARNFGITGSSVQCSKPSVIQVRKITDRSRDPGFSLNLPCSTS</sequence>
<dbReference type="Proteomes" id="UP000800093">
    <property type="component" value="Unassembled WGS sequence"/>
</dbReference>
<dbReference type="InterPro" id="IPR059164">
    <property type="entry name" value="HAT_PRP39_C"/>
</dbReference>
<dbReference type="GO" id="GO:0000395">
    <property type="term" value="P:mRNA 5'-splice site recognition"/>
    <property type="evidence" value="ECO:0007669"/>
    <property type="project" value="TreeGrafter"/>
</dbReference>